<comment type="caution">
    <text evidence="1">The sequence shown here is derived from an EMBL/GenBank/DDBJ whole genome shotgun (WGS) entry which is preliminary data.</text>
</comment>
<reference evidence="1 2" key="1">
    <citation type="submission" date="2024-03" db="EMBL/GenBank/DDBJ databases">
        <title>Two novel species of the genus Flavobacterium exhibiting potentially degradation of complex polysaccharides.</title>
        <authorList>
            <person name="Lian X."/>
        </authorList>
    </citation>
    <scope>NUCLEOTIDE SEQUENCE [LARGE SCALE GENOMIC DNA]</scope>
    <source>
        <strain evidence="2">j3</strain>
    </source>
</reference>
<organism evidence="1 2">
    <name type="scientific">Flavobacterium aureirubrum</name>
    <dbReference type="NCBI Taxonomy" id="3133147"/>
    <lineage>
        <taxon>Bacteria</taxon>
        <taxon>Pseudomonadati</taxon>
        <taxon>Bacteroidota</taxon>
        <taxon>Flavobacteriia</taxon>
        <taxon>Flavobacteriales</taxon>
        <taxon>Flavobacteriaceae</taxon>
        <taxon>Flavobacterium</taxon>
    </lineage>
</organism>
<sequence>MDKNIDNTGFGTSVTKKYARFINKNGSHNVVHRCIITLLITNLS</sequence>
<evidence type="ECO:0000313" key="2">
    <source>
        <dbReference type="Proteomes" id="UP001460072"/>
    </source>
</evidence>
<dbReference type="Proteomes" id="UP001460072">
    <property type="component" value="Unassembled WGS sequence"/>
</dbReference>
<dbReference type="EMBL" id="JBCGDO010000006">
    <property type="protein sequence ID" value="MEM0542239.1"/>
    <property type="molecule type" value="Genomic_DNA"/>
</dbReference>
<keyword evidence="2" id="KW-1185">Reference proteome</keyword>
<dbReference type="RefSeq" id="WP_342695460.1">
    <property type="nucleotide sequence ID" value="NZ_JBCGDO010000006.1"/>
</dbReference>
<gene>
    <name evidence="1" type="ORF">WFZ85_06400</name>
</gene>
<evidence type="ECO:0000313" key="1">
    <source>
        <dbReference type="EMBL" id="MEM0542239.1"/>
    </source>
</evidence>
<name>A0ABU9N5Y7_9FLAO</name>
<protein>
    <submittedName>
        <fullName evidence="1">Uncharacterized protein</fullName>
    </submittedName>
</protein>
<proteinExistence type="predicted"/>
<accession>A0ABU9N5Y7</accession>